<feature type="region of interest" description="Disordered" evidence="1">
    <location>
        <begin position="214"/>
        <end position="277"/>
    </location>
</feature>
<comment type="caution">
    <text evidence="2">The sequence shown here is derived from an EMBL/GenBank/DDBJ whole genome shotgun (WGS) entry which is preliminary data.</text>
</comment>
<evidence type="ECO:0000313" key="3">
    <source>
        <dbReference type="Proteomes" id="UP000821853"/>
    </source>
</evidence>
<organism evidence="2 3">
    <name type="scientific">Haemaphysalis longicornis</name>
    <name type="common">Bush tick</name>
    <dbReference type="NCBI Taxonomy" id="44386"/>
    <lineage>
        <taxon>Eukaryota</taxon>
        <taxon>Metazoa</taxon>
        <taxon>Ecdysozoa</taxon>
        <taxon>Arthropoda</taxon>
        <taxon>Chelicerata</taxon>
        <taxon>Arachnida</taxon>
        <taxon>Acari</taxon>
        <taxon>Parasitiformes</taxon>
        <taxon>Ixodida</taxon>
        <taxon>Ixodoidea</taxon>
        <taxon>Ixodidae</taxon>
        <taxon>Haemaphysalinae</taxon>
        <taxon>Haemaphysalis</taxon>
    </lineage>
</organism>
<dbReference type="GO" id="GO:0008270">
    <property type="term" value="F:zinc ion binding"/>
    <property type="evidence" value="ECO:0007669"/>
    <property type="project" value="InterPro"/>
</dbReference>
<feature type="compositionally biased region" description="Basic residues" evidence="1">
    <location>
        <begin position="226"/>
        <end position="241"/>
    </location>
</feature>
<feature type="compositionally biased region" description="Low complexity" evidence="1">
    <location>
        <begin position="59"/>
        <end position="69"/>
    </location>
</feature>
<accession>A0A9J6GG79</accession>
<protein>
    <submittedName>
        <fullName evidence="2">Uncharacterized protein</fullName>
    </submittedName>
</protein>
<reference evidence="2 3" key="1">
    <citation type="journal article" date="2020" name="Cell">
        <title>Large-Scale Comparative Analyses of Tick Genomes Elucidate Their Genetic Diversity and Vector Capacities.</title>
        <authorList>
            <consortium name="Tick Genome and Microbiome Consortium (TIGMIC)"/>
            <person name="Jia N."/>
            <person name="Wang J."/>
            <person name="Shi W."/>
            <person name="Du L."/>
            <person name="Sun Y."/>
            <person name="Zhan W."/>
            <person name="Jiang J.F."/>
            <person name="Wang Q."/>
            <person name="Zhang B."/>
            <person name="Ji P."/>
            <person name="Bell-Sakyi L."/>
            <person name="Cui X.M."/>
            <person name="Yuan T.T."/>
            <person name="Jiang B.G."/>
            <person name="Yang W.F."/>
            <person name="Lam T.T."/>
            <person name="Chang Q.C."/>
            <person name="Ding S.J."/>
            <person name="Wang X.J."/>
            <person name="Zhu J.G."/>
            <person name="Ruan X.D."/>
            <person name="Zhao L."/>
            <person name="Wei J.T."/>
            <person name="Ye R.Z."/>
            <person name="Que T.C."/>
            <person name="Du C.H."/>
            <person name="Zhou Y.H."/>
            <person name="Cheng J.X."/>
            <person name="Dai P.F."/>
            <person name="Guo W.B."/>
            <person name="Han X.H."/>
            <person name="Huang E.J."/>
            <person name="Li L.F."/>
            <person name="Wei W."/>
            <person name="Gao Y.C."/>
            <person name="Liu J.Z."/>
            <person name="Shao H.Z."/>
            <person name="Wang X."/>
            <person name="Wang C.C."/>
            <person name="Yang T.C."/>
            <person name="Huo Q.B."/>
            <person name="Li W."/>
            <person name="Chen H.Y."/>
            <person name="Chen S.E."/>
            <person name="Zhou L.G."/>
            <person name="Ni X.B."/>
            <person name="Tian J.H."/>
            <person name="Sheng Y."/>
            <person name="Liu T."/>
            <person name="Pan Y.S."/>
            <person name="Xia L.Y."/>
            <person name="Li J."/>
            <person name="Zhao F."/>
            <person name="Cao W.C."/>
        </authorList>
    </citation>
    <scope>NUCLEOTIDE SEQUENCE [LARGE SCALE GENOMIC DNA]</scope>
    <source>
        <strain evidence="2">HaeL-2018</strain>
    </source>
</reference>
<dbReference type="Proteomes" id="UP000821853">
    <property type="component" value="Chromosome 4"/>
</dbReference>
<name>A0A9J6GG79_HAELO</name>
<dbReference type="SUPFAM" id="SSF57756">
    <property type="entry name" value="Retrovirus zinc finger-like domains"/>
    <property type="match status" value="1"/>
</dbReference>
<dbReference type="GO" id="GO:0003676">
    <property type="term" value="F:nucleic acid binding"/>
    <property type="evidence" value="ECO:0007669"/>
    <property type="project" value="InterPro"/>
</dbReference>
<proteinExistence type="predicted"/>
<feature type="compositionally biased region" description="Basic and acidic residues" evidence="1">
    <location>
        <begin position="242"/>
        <end position="261"/>
    </location>
</feature>
<feature type="region of interest" description="Disordered" evidence="1">
    <location>
        <begin position="405"/>
        <end position="432"/>
    </location>
</feature>
<dbReference type="VEuPathDB" id="VectorBase:HLOH_055798"/>
<feature type="region of interest" description="Disordered" evidence="1">
    <location>
        <begin position="1"/>
        <end position="27"/>
    </location>
</feature>
<evidence type="ECO:0000313" key="2">
    <source>
        <dbReference type="EMBL" id="KAH9374381.1"/>
    </source>
</evidence>
<dbReference type="InterPro" id="IPR036875">
    <property type="entry name" value="Znf_CCHC_sf"/>
</dbReference>
<keyword evidence="3" id="KW-1185">Reference proteome</keyword>
<dbReference type="AlphaFoldDB" id="A0A9J6GG79"/>
<feature type="region of interest" description="Disordered" evidence="1">
    <location>
        <begin position="41"/>
        <end position="102"/>
    </location>
</feature>
<feature type="compositionally biased region" description="Polar residues" evidence="1">
    <location>
        <begin position="214"/>
        <end position="224"/>
    </location>
</feature>
<feature type="compositionally biased region" description="Low complexity" evidence="1">
    <location>
        <begin position="410"/>
        <end position="419"/>
    </location>
</feature>
<dbReference type="EMBL" id="JABSTR010000006">
    <property type="protein sequence ID" value="KAH9374381.1"/>
    <property type="molecule type" value="Genomic_DNA"/>
</dbReference>
<evidence type="ECO:0000256" key="1">
    <source>
        <dbReference type="SAM" id="MobiDB-lite"/>
    </source>
</evidence>
<gene>
    <name evidence="2" type="ORF">HPB48_001977</name>
</gene>
<feature type="compositionally biased region" description="Basic residues" evidence="1">
    <location>
        <begin position="84"/>
        <end position="95"/>
    </location>
</feature>
<sequence>MTPNGDAGAGCVPPAFRGNMATSTINQRGYDPHAMAFRTQALNDAVARRSQANAKKGASDASPTSATPAEKTQPPASRADGRKGKLITKRKRRPFPKPNPNDYVIVVKPHSVRWRSGTIVEVRKFRTSNKARVTFAGQKKPRFFHYDTMLIPVQPYYRRIPACGNCGVVGHRIDACLNPRPNTCGLCGQQVQLVEEGLRALMIVYHAHNQLTSMHSQVPHSQSGHPKGKKSRMAAKKRRQLLPHDEAGEPPRRDNAKKEKQAPLPKQSGSSRRCSPAETLTWCGDLPESLAGRRPAARFFGCNVVTVDLDARSFLRYCRRTAPALHWAPVACTLPSLRLPPPSWSYSSGLGLAAGPGAPGGRTEAAIGKMTEAIPTLMAQVARSNKRIGLIKDVSGRCSLAGMEDSPHVASAGSGAPPSQSLVNLTDHGGHP</sequence>